<feature type="compositionally biased region" description="Basic and acidic residues" evidence="1">
    <location>
        <begin position="66"/>
        <end position="89"/>
    </location>
</feature>
<feature type="compositionally biased region" description="Basic and acidic residues" evidence="1">
    <location>
        <begin position="123"/>
        <end position="149"/>
    </location>
</feature>
<protein>
    <submittedName>
        <fullName evidence="2">Uncharacterized protein</fullName>
    </submittedName>
</protein>
<feature type="compositionally biased region" description="Basic and acidic residues" evidence="1">
    <location>
        <begin position="1"/>
        <end position="16"/>
    </location>
</feature>
<organism evidence="2">
    <name type="scientific">bioreactor metagenome</name>
    <dbReference type="NCBI Taxonomy" id="1076179"/>
    <lineage>
        <taxon>unclassified sequences</taxon>
        <taxon>metagenomes</taxon>
        <taxon>ecological metagenomes</taxon>
    </lineage>
</organism>
<proteinExistence type="predicted"/>
<reference evidence="2" key="1">
    <citation type="submission" date="2019-08" db="EMBL/GenBank/DDBJ databases">
        <authorList>
            <person name="Kucharzyk K."/>
            <person name="Murdoch R.W."/>
            <person name="Higgins S."/>
            <person name="Loffler F."/>
        </authorList>
    </citation>
    <scope>NUCLEOTIDE SEQUENCE</scope>
</reference>
<evidence type="ECO:0000256" key="1">
    <source>
        <dbReference type="SAM" id="MobiDB-lite"/>
    </source>
</evidence>
<feature type="region of interest" description="Disordered" evidence="1">
    <location>
        <begin position="108"/>
        <end position="175"/>
    </location>
</feature>
<accession>A0A645D4R6</accession>
<feature type="region of interest" description="Disordered" evidence="1">
    <location>
        <begin position="1"/>
        <end position="89"/>
    </location>
</feature>
<dbReference type="AlphaFoldDB" id="A0A645D4R6"/>
<comment type="caution">
    <text evidence="2">The sequence shown here is derived from an EMBL/GenBank/DDBJ whole genome shotgun (WGS) entry which is preliminary data.</text>
</comment>
<sequence length="428" mass="45115">MPDEVGHGARGDDGVGVHRHHDVAADRPQPVVERPGLAGVGLAHQHHPGVLGRDPGDGVGGAVRRPVVDHDDLQQREVRGEQRPYGPGDHRFLVVGGDHHRHRQVHLLGTRPHHPRAATAPPQREDQADQPGHDDRQHREPEQPGDQHPRGAVLRAGGPQQRPVPDARGDGGVGVGEGRVVLRRRLEGVALLLQEGDELLQVLPGQRPVPAAVVQQDGEVVLVGRGQPDVVDRRPGTGVDGPVLGVEPVGHVLEAELLAAGDHPDHGLLVDRVVGVVRGPPEPCVVAGGGADQPFGGDQLPLGLPEGQVLHVGVVEGVDPDRVPLPGHPGDQVGLLGDVAPHHEEGRRDVVRGQHVEDALGVGAVGPVVEGQRDRTPRALRVAVVLDHVRVPLYGGQVLAGEGDQDGIGERVRADEPVAVIGHEFVDV</sequence>
<dbReference type="EMBL" id="VSSQ01032934">
    <property type="protein sequence ID" value="MPM84366.1"/>
    <property type="molecule type" value="Genomic_DNA"/>
</dbReference>
<evidence type="ECO:0000313" key="2">
    <source>
        <dbReference type="EMBL" id="MPM84366.1"/>
    </source>
</evidence>
<name>A0A645D4R6_9ZZZZ</name>
<gene>
    <name evidence="2" type="ORF">SDC9_131437</name>
</gene>